<sequence length="436" mass="47459">MTEPKQIASQTPYYEGRKLPLDSLSADEFEKFVFSCLLCIQDTLGLRIIGKPSGSGDGGFDVQGETVYSQRGACVQCKRQNAPLSTPQVATELAKVAATSALEGSDIGEHRFICTGGVRQKLLGQLRETSRQELALEAGEQLVNASNGELASLRTRLEEHRLDPRQVAESYVSGLDLLSAWGVSEFDAALSPRWNDVLTVIERHFKIATLVREHPRAFFDRAAYIADHRDFTTVVEPRLTSAALPEGISASSAADPIETAPPQQREIKSLYDLMSLEVGTLAVLFGSGGIGKSTTLQLVRAEALRTMPDSTLPILISLVSYVPGGLDRAIQQELGVDHGTWRSLPDRILLLCDGLNECPSANVAPFLDELRPLLQRKHVACILSTRELTRHKTIVLPQSPVGVRLEGLTPIAIQRIATNVLRDGSADDFIAMLATV</sequence>
<dbReference type="EMBL" id="SNZP01000022">
    <property type="protein sequence ID" value="TDR70647.1"/>
    <property type="molecule type" value="Genomic_DNA"/>
</dbReference>
<reference evidence="1 2" key="1">
    <citation type="submission" date="2019-03" db="EMBL/GenBank/DDBJ databases">
        <title>Genomic Encyclopedia of Type Strains, Phase III (KMG-III): the genomes of soil and plant-associated and newly described type strains.</title>
        <authorList>
            <person name="Whitman W."/>
        </authorList>
    </citation>
    <scope>NUCLEOTIDE SEQUENCE [LARGE SCALE GENOMIC DNA]</scope>
    <source>
        <strain evidence="1 2">CECT 8976</strain>
    </source>
</reference>
<dbReference type="Gene3D" id="3.40.50.300">
    <property type="entry name" value="P-loop containing nucleotide triphosphate hydrolases"/>
    <property type="match status" value="1"/>
</dbReference>
<organism evidence="1 2">
    <name type="scientific">Paludibacterium purpuratum</name>
    <dbReference type="NCBI Taxonomy" id="1144873"/>
    <lineage>
        <taxon>Bacteria</taxon>
        <taxon>Pseudomonadati</taxon>
        <taxon>Pseudomonadota</taxon>
        <taxon>Betaproteobacteria</taxon>
        <taxon>Neisseriales</taxon>
        <taxon>Chromobacteriaceae</taxon>
        <taxon>Paludibacterium</taxon>
    </lineage>
</organism>
<dbReference type="SUPFAM" id="SSF52540">
    <property type="entry name" value="P-loop containing nucleoside triphosphate hydrolases"/>
    <property type="match status" value="1"/>
</dbReference>
<dbReference type="InterPro" id="IPR027417">
    <property type="entry name" value="P-loop_NTPase"/>
</dbReference>
<gene>
    <name evidence="1" type="ORF">DFP86_12249</name>
</gene>
<protein>
    <submittedName>
        <fullName evidence="1">Uncharacterized protein</fullName>
    </submittedName>
</protein>
<name>A0A4R7AUK3_9NEIS</name>
<dbReference type="OrthoDB" id="4603958at2"/>
<proteinExistence type="predicted"/>
<comment type="caution">
    <text evidence="1">The sequence shown here is derived from an EMBL/GenBank/DDBJ whole genome shotgun (WGS) entry which is preliminary data.</text>
</comment>
<dbReference type="AlphaFoldDB" id="A0A4R7AUK3"/>
<accession>A0A4R7AUK3</accession>
<dbReference type="Proteomes" id="UP000295611">
    <property type="component" value="Unassembled WGS sequence"/>
</dbReference>
<keyword evidence="2" id="KW-1185">Reference proteome</keyword>
<evidence type="ECO:0000313" key="1">
    <source>
        <dbReference type="EMBL" id="TDR70647.1"/>
    </source>
</evidence>
<evidence type="ECO:0000313" key="2">
    <source>
        <dbReference type="Proteomes" id="UP000295611"/>
    </source>
</evidence>
<dbReference type="RefSeq" id="WP_133684237.1">
    <property type="nucleotide sequence ID" value="NZ_SNZP01000022.1"/>
</dbReference>